<keyword evidence="10" id="KW-1064">Adaptive immunity</keyword>
<evidence type="ECO:0000256" key="15">
    <source>
        <dbReference type="ARBA" id="ARBA00032097"/>
    </source>
</evidence>
<keyword evidence="11 16" id="KW-0472">Membrane</keyword>
<sequence length="242" mass="27243">MLKITFITGIFCLITKVSGLKVTQPDIIVASRHGKATLVCDYRTRAKVEEMRFRLLRKMGNQMKEICAFSYSTNYESVTTGDAIHCEGEPGPNNVTLHVSGMQISDTGMYICKLDIMYPPPYRTTEGNGTLIYVSDLMSECAQSMVPPESILDQKILLVVCFVLFLYCLIITAVLLCGKVSFIIGAFCPIKAIFQYHQFTYAKPTLSCLFRGILTYKNIHKLHGLRKCILFFLVDIDLCPSF</sequence>
<evidence type="ECO:0000256" key="6">
    <source>
        <dbReference type="ARBA" id="ARBA00022692"/>
    </source>
</evidence>
<dbReference type="GO" id="GO:0042129">
    <property type="term" value="P:regulation of T cell proliferation"/>
    <property type="evidence" value="ECO:0007669"/>
    <property type="project" value="InterPro"/>
</dbReference>
<dbReference type="Pfam" id="PF07686">
    <property type="entry name" value="V-set"/>
    <property type="match status" value="1"/>
</dbReference>
<comment type="function">
    <text evidence="1">Inhibitory receptor acting as a major negative regulator of T-cell responses. The affinity of CTLA4 for its natural B7 family ligands, CD80 and CD86, is considerably stronger than the affinity of their cognate stimulatory coreceptor CD28.</text>
</comment>
<protein>
    <recommendedName>
        <fullName evidence="3">Cytotoxic T-lymphocyte protein 4</fullName>
    </recommendedName>
    <alternativeName>
        <fullName evidence="15">Cytotoxic T-lymphocyte-associated antigen 4</fullName>
    </alternativeName>
</protein>
<keyword evidence="14" id="KW-0393">Immunoglobulin domain</keyword>
<keyword evidence="13" id="KW-0325">Glycoprotein</keyword>
<feature type="chain" id="PRO_5037731561" description="Cytotoxic T-lymphocyte protein 4" evidence="17">
    <location>
        <begin position="20"/>
        <end position="242"/>
    </location>
</feature>
<feature type="domain" description="Immunoglobulin V-set" evidence="18">
    <location>
        <begin position="24"/>
        <end position="134"/>
    </location>
</feature>
<keyword evidence="12" id="KW-1015">Disulfide bond</keyword>
<evidence type="ECO:0000256" key="12">
    <source>
        <dbReference type="ARBA" id="ARBA00023157"/>
    </source>
</evidence>
<dbReference type="GO" id="GO:0002250">
    <property type="term" value="P:adaptive immune response"/>
    <property type="evidence" value="ECO:0007669"/>
    <property type="project" value="UniProtKB-KW"/>
</dbReference>
<evidence type="ECO:0000256" key="9">
    <source>
        <dbReference type="ARBA" id="ARBA00022989"/>
    </source>
</evidence>
<evidence type="ECO:0000256" key="7">
    <source>
        <dbReference type="ARBA" id="ARBA00022729"/>
    </source>
</evidence>
<dbReference type="Gene3D" id="2.60.40.10">
    <property type="entry name" value="Immunoglobulins"/>
    <property type="match status" value="1"/>
</dbReference>
<evidence type="ECO:0000256" key="1">
    <source>
        <dbReference type="ARBA" id="ARBA00002230"/>
    </source>
</evidence>
<dbReference type="PANTHER" id="PTHR11494:SF8">
    <property type="entry name" value="CYTOTOXIC T-LYMPHOCYTE PROTEIN 4"/>
    <property type="match status" value="1"/>
</dbReference>
<feature type="transmembrane region" description="Helical" evidence="16">
    <location>
        <begin position="156"/>
        <end position="177"/>
    </location>
</feature>
<keyword evidence="6 16" id="KW-0812">Transmembrane</keyword>
<keyword evidence="8" id="KW-0391">Immunity</keyword>
<dbReference type="PANTHER" id="PTHR11494">
    <property type="entry name" value="CYTOTOXIC T-LYMPHOCYTE PROTEIN"/>
    <property type="match status" value="1"/>
</dbReference>
<dbReference type="InterPro" id="IPR040216">
    <property type="entry name" value="CTLA4/CD28"/>
</dbReference>
<feature type="signal peptide" evidence="17">
    <location>
        <begin position="1"/>
        <end position="19"/>
    </location>
</feature>
<keyword evidence="7 17" id="KW-0732">Signal</keyword>
<keyword evidence="9 16" id="KW-1133">Transmembrane helix</keyword>
<dbReference type="InterPro" id="IPR013106">
    <property type="entry name" value="Ig_V-set"/>
</dbReference>
<comment type="subcellular location">
    <subcellularLocation>
        <location evidence="2">Cell membrane</location>
        <topology evidence="2">Single-pass type I membrane protein</topology>
    </subcellularLocation>
</comment>
<dbReference type="InterPro" id="IPR036179">
    <property type="entry name" value="Ig-like_dom_sf"/>
</dbReference>
<evidence type="ECO:0000256" key="2">
    <source>
        <dbReference type="ARBA" id="ARBA00004251"/>
    </source>
</evidence>
<evidence type="ECO:0000256" key="11">
    <source>
        <dbReference type="ARBA" id="ARBA00023136"/>
    </source>
</evidence>
<evidence type="ECO:0000256" key="13">
    <source>
        <dbReference type="ARBA" id="ARBA00023180"/>
    </source>
</evidence>
<dbReference type="SUPFAM" id="SSF48726">
    <property type="entry name" value="Immunoglobulin"/>
    <property type="match status" value="1"/>
</dbReference>
<dbReference type="InterPro" id="IPR013783">
    <property type="entry name" value="Ig-like_fold"/>
</dbReference>
<dbReference type="PRINTS" id="PR01720">
    <property type="entry name" value="CTLANTIGEN4"/>
</dbReference>
<evidence type="ECO:0000256" key="10">
    <source>
        <dbReference type="ARBA" id="ARBA00023130"/>
    </source>
</evidence>
<evidence type="ECO:0000256" key="5">
    <source>
        <dbReference type="ARBA" id="ARBA00022553"/>
    </source>
</evidence>
<evidence type="ECO:0000256" key="3">
    <source>
        <dbReference type="ARBA" id="ARBA00016331"/>
    </source>
</evidence>
<evidence type="ECO:0000256" key="14">
    <source>
        <dbReference type="ARBA" id="ARBA00023319"/>
    </source>
</evidence>
<proteinExistence type="predicted"/>
<name>A0A974H1T6_XENLA</name>
<evidence type="ECO:0000259" key="18">
    <source>
        <dbReference type="Pfam" id="PF07686"/>
    </source>
</evidence>
<evidence type="ECO:0000256" key="17">
    <source>
        <dbReference type="SAM" id="SignalP"/>
    </source>
</evidence>
<evidence type="ECO:0000313" key="20">
    <source>
        <dbReference type="Proteomes" id="UP000694892"/>
    </source>
</evidence>
<dbReference type="InterPro" id="IPR008096">
    <property type="entry name" value="CTLA4"/>
</dbReference>
<evidence type="ECO:0000256" key="8">
    <source>
        <dbReference type="ARBA" id="ARBA00022859"/>
    </source>
</evidence>
<reference evidence="20" key="1">
    <citation type="journal article" date="2016" name="Nature">
        <title>Genome evolution in the allotetraploid frog Xenopus laevis.</title>
        <authorList>
            <person name="Session A.M."/>
            <person name="Uno Y."/>
            <person name="Kwon T."/>
            <person name="Chapman J.A."/>
            <person name="Toyoda A."/>
            <person name="Takahashi S."/>
            <person name="Fukui A."/>
            <person name="Hikosaka A."/>
            <person name="Suzuki A."/>
            <person name="Kondo M."/>
            <person name="van Heeringen S.J."/>
            <person name="Quigley I."/>
            <person name="Heinz S."/>
            <person name="Ogino H."/>
            <person name="Ochi H."/>
            <person name="Hellsten U."/>
            <person name="Lyons J.B."/>
            <person name="Simakov O."/>
            <person name="Putnam N."/>
            <person name="Stites J."/>
            <person name="Kuroki Y."/>
            <person name="Tanaka T."/>
            <person name="Michiue T."/>
            <person name="Watanabe M."/>
            <person name="Bogdanovic O."/>
            <person name="Lister R."/>
            <person name="Georgiou G."/>
            <person name="Paranjpe S.S."/>
            <person name="van Kruijsbergen I."/>
            <person name="Shu S."/>
            <person name="Carlson J."/>
            <person name="Kinoshita T."/>
            <person name="Ohta Y."/>
            <person name="Mawaribuchi S."/>
            <person name="Jenkins J."/>
            <person name="Grimwood J."/>
            <person name="Schmutz J."/>
            <person name="Mitros T."/>
            <person name="Mozaffari S.V."/>
            <person name="Suzuki Y."/>
            <person name="Haramoto Y."/>
            <person name="Yamamoto T.S."/>
            <person name="Takagi C."/>
            <person name="Heald R."/>
            <person name="Miller K."/>
            <person name="Haudenschild C."/>
            <person name="Kitzman J."/>
            <person name="Nakayama T."/>
            <person name="Izutsu Y."/>
            <person name="Robert J."/>
            <person name="Fortriede J."/>
            <person name="Burns K."/>
            <person name="Lotay V."/>
            <person name="Karimi K."/>
            <person name="Yasuoka Y."/>
            <person name="Dichmann D.S."/>
            <person name="Flajnik M.F."/>
            <person name="Houston D.W."/>
            <person name="Shendure J."/>
            <person name="DuPasquier L."/>
            <person name="Vize P.D."/>
            <person name="Zorn A.M."/>
            <person name="Ito M."/>
            <person name="Marcotte E.M."/>
            <person name="Wallingford J.B."/>
            <person name="Ito Y."/>
            <person name="Asashima M."/>
            <person name="Ueno N."/>
            <person name="Matsuda Y."/>
            <person name="Veenstra G.J."/>
            <person name="Fujiyama A."/>
            <person name="Harland R.M."/>
            <person name="Taira M."/>
            <person name="Rokhsar D.S."/>
        </authorList>
    </citation>
    <scope>NUCLEOTIDE SEQUENCE [LARGE SCALE GENOMIC DNA]</scope>
    <source>
        <strain evidence="20">J</strain>
    </source>
</reference>
<dbReference type="AlphaFoldDB" id="A0A974H1T6"/>
<evidence type="ECO:0000256" key="16">
    <source>
        <dbReference type="SAM" id="Phobius"/>
    </source>
</evidence>
<keyword evidence="4" id="KW-1003">Cell membrane</keyword>
<accession>A0A974H1T6</accession>
<dbReference type="GO" id="GO:0050852">
    <property type="term" value="P:T cell receptor signaling pathway"/>
    <property type="evidence" value="ECO:0007669"/>
    <property type="project" value="TreeGrafter"/>
</dbReference>
<evidence type="ECO:0000256" key="4">
    <source>
        <dbReference type="ARBA" id="ARBA00022475"/>
    </source>
</evidence>
<organism evidence="19 20">
    <name type="scientific">Xenopus laevis</name>
    <name type="common">African clawed frog</name>
    <dbReference type="NCBI Taxonomy" id="8355"/>
    <lineage>
        <taxon>Eukaryota</taxon>
        <taxon>Metazoa</taxon>
        <taxon>Chordata</taxon>
        <taxon>Craniata</taxon>
        <taxon>Vertebrata</taxon>
        <taxon>Euteleostomi</taxon>
        <taxon>Amphibia</taxon>
        <taxon>Batrachia</taxon>
        <taxon>Anura</taxon>
        <taxon>Pipoidea</taxon>
        <taxon>Pipidae</taxon>
        <taxon>Xenopodinae</taxon>
        <taxon>Xenopus</taxon>
        <taxon>Xenopus</taxon>
    </lineage>
</organism>
<keyword evidence="5" id="KW-0597">Phosphoprotein</keyword>
<dbReference type="GO" id="GO:0009897">
    <property type="term" value="C:external side of plasma membrane"/>
    <property type="evidence" value="ECO:0007669"/>
    <property type="project" value="TreeGrafter"/>
</dbReference>
<evidence type="ECO:0000313" key="19">
    <source>
        <dbReference type="EMBL" id="OCT61310.1"/>
    </source>
</evidence>
<gene>
    <name evidence="19" type="ORF">XELAEV_18047335mg</name>
</gene>
<dbReference type="EMBL" id="CM004483">
    <property type="protein sequence ID" value="OCT61310.1"/>
    <property type="molecule type" value="Genomic_DNA"/>
</dbReference>
<dbReference type="Proteomes" id="UP000694892">
    <property type="component" value="Chromosome 9_10S"/>
</dbReference>